<feature type="chain" id="PRO_5002531478" evidence="1">
    <location>
        <begin position="37"/>
        <end position="437"/>
    </location>
</feature>
<proteinExistence type="predicted"/>
<evidence type="ECO:0000313" key="3">
    <source>
        <dbReference type="Proteomes" id="UP000034581"/>
    </source>
</evidence>
<feature type="signal peptide" evidence="1">
    <location>
        <begin position="1"/>
        <end position="36"/>
    </location>
</feature>
<evidence type="ECO:0000313" key="2">
    <source>
        <dbReference type="EMBL" id="KKP69788.1"/>
    </source>
</evidence>
<dbReference type="AlphaFoldDB" id="A0A0G0BK29"/>
<name>A0A0G0BK29_UNCC3</name>
<dbReference type="EMBL" id="LBQB01000003">
    <property type="protein sequence ID" value="KKP69788.1"/>
    <property type="molecule type" value="Genomic_DNA"/>
</dbReference>
<dbReference type="Proteomes" id="UP000034581">
    <property type="component" value="Unassembled WGS sequence"/>
</dbReference>
<evidence type="ECO:0000256" key="1">
    <source>
        <dbReference type="SAM" id="SignalP"/>
    </source>
</evidence>
<protein>
    <submittedName>
        <fullName evidence="2">Uncharacterized protein</fullName>
    </submittedName>
</protein>
<sequence>MNAYAIRRLTPAISILIALVAVIALLSFADTQNATAAQTVNTITVEAILNPEMDLLNEGFEAGSPINHLYADNQDGIHAYGEGIVTRSDGYTWTLSMDNDQAFLSPINDLYIITDGIITETWTFTVTNETPAKIVRNDAFFTVYVNSPAEVQVNQPFDVEFSITNIGNMTATVSLRAPWGQCGDRILIPNEVFTLTDTMVLTETGQTEIVGMIAWAEYRLQDYNQIIISDQIVPVTWVQIAGPLNGYIGEEITLTAMTNVTATNNVTYHFTATDLGEIEFYGLSLGVQQALVWETPGEKVIEVAATNVAGNVVSDTMTVTVISPAPTTYQIFIPLAYKDYTPPTVIDRGTITLTTGQGWSNPEQEDFLFGLFALNVEFLSISVDNADMQITCNDESLTATDDDGNGIFDAGCSSTAPWTVEIKVGNIIERWHVNLAP</sequence>
<keyword evidence="1" id="KW-0732">Signal</keyword>
<accession>A0A0G0BK29</accession>
<gene>
    <name evidence="2" type="ORF">UR67_C0003G0066</name>
</gene>
<organism evidence="2 3">
    <name type="scientific">candidate division CPR3 bacterium GW2011_GWF2_35_18</name>
    <dbReference type="NCBI Taxonomy" id="1618350"/>
    <lineage>
        <taxon>Bacteria</taxon>
        <taxon>Bacteria division CPR3</taxon>
    </lineage>
</organism>
<reference evidence="2 3" key="1">
    <citation type="journal article" date="2015" name="Nature">
        <title>rRNA introns, odd ribosomes, and small enigmatic genomes across a large radiation of phyla.</title>
        <authorList>
            <person name="Brown C.T."/>
            <person name="Hug L.A."/>
            <person name="Thomas B.C."/>
            <person name="Sharon I."/>
            <person name="Castelle C.J."/>
            <person name="Singh A."/>
            <person name="Wilkins M.J."/>
            <person name="Williams K.H."/>
            <person name="Banfield J.F."/>
        </authorList>
    </citation>
    <scope>NUCLEOTIDE SEQUENCE [LARGE SCALE GENOMIC DNA]</scope>
</reference>
<comment type="caution">
    <text evidence="2">The sequence shown here is derived from an EMBL/GenBank/DDBJ whole genome shotgun (WGS) entry which is preliminary data.</text>
</comment>